<gene>
    <name evidence="2" type="ORF">POTOM_051012</name>
</gene>
<dbReference type="EMBL" id="JAAWWB010000030">
    <property type="protein sequence ID" value="KAG6746472.1"/>
    <property type="molecule type" value="Genomic_DNA"/>
</dbReference>
<sequence>MCTTRVADISKDLPFNWWKNLRAFQIAGFKAQFLLNGWSYTCYYGIQVKENKKLNEIDKEITKASKHTEEYTYLHLFSLLITWLNLLIYVVRHSRLEFPNGLSHQNLRTALRMLVGLIATDGKLSESCLLIIKHPVTLQKSSMFP</sequence>
<evidence type="ECO:0000313" key="3">
    <source>
        <dbReference type="Proteomes" id="UP000886885"/>
    </source>
</evidence>
<comment type="caution">
    <text evidence="2">The sequence shown here is derived from an EMBL/GenBank/DDBJ whole genome shotgun (WGS) entry which is preliminary data.</text>
</comment>
<evidence type="ECO:0000313" key="2">
    <source>
        <dbReference type="EMBL" id="KAG6746472.1"/>
    </source>
</evidence>
<accession>A0A8X7YBG2</accession>
<name>A0A8X7YBG2_POPTO</name>
<keyword evidence="3" id="KW-1185">Reference proteome</keyword>
<proteinExistence type="predicted"/>
<feature type="transmembrane region" description="Helical" evidence="1">
    <location>
        <begin position="73"/>
        <end position="91"/>
    </location>
</feature>
<keyword evidence="1" id="KW-1133">Transmembrane helix</keyword>
<organism evidence="2 3">
    <name type="scientific">Populus tomentosa</name>
    <name type="common">Chinese white poplar</name>
    <dbReference type="NCBI Taxonomy" id="118781"/>
    <lineage>
        <taxon>Eukaryota</taxon>
        <taxon>Viridiplantae</taxon>
        <taxon>Streptophyta</taxon>
        <taxon>Embryophyta</taxon>
        <taxon>Tracheophyta</taxon>
        <taxon>Spermatophyta</taxon>
        <taxon>Magnoliopsida</taxon>
        <taxon>eudicotyledons</taxon>
        <taxon>Gunneridae</taxon>
        <taxon>Pentapetalae</taxon>
        <taxon>rosids</taxon>
        <taxon>fabids</taxon>
        <taxon>Malpighiales</taxon>
        <taxon>Salicaceae</taxon>
        <taxon>Saliceae</taxon>
        <taxon>Populus</taxon>
    </lineage>
</organism>
<dbReference type="OrthoDB" id="1751421at2759"/>
<dbReference type="AlphaFoldDB" id="A0A8X7YBG2"/>
<evidence type="ECO:0000256" key="1">
    <source>
        <dbReference type="SAM" id="Phobius"/>
    </source>
</evidence>
<protein>
    <submittedName>
        <fullName evidence="2">Uncharacterized protein</fullName>
    </submittedName>
</protein>
<keyword evidence="1" id="KW-0472">Membrane</keyword>
<dbReference type="Proteomes" id="UP000886885">
    <property type="component" value="Chromosome 15D"/>
</dbReference>
<keyword evidence="1" id="KW-0812">Transmembrane</keyword>
<reference evidence="2" key="1">
    <citation type="journal article" date="2020" name="bioRxiv">
        <title>Hybrid origin of Populus tomentosa Carr. identified through genome sequencing and phylogenomic analysis.</title>
        <authorList>
            <person name="An X."/>
            <person name="Gao K."/>
            <person name="Chen Z."/>
            <person name="Li J."/>
            <person name="Yang X."/>
            <person name="Yang X."/>
            <person name="Zhou J."/>
            <person name="Guo T."/>
            <person name="Zhao T."/>
            <person name="Huang S."/>
            <person name="Miao D."/>
            <person name="Khan W.U."/>
            <person name="Rao P."/>
            <person name="Ye M."/>
            <person name="Lei B."/>
            <person name="Liao W."/>
            <person name="Wang J."/>
            <person name="Ji L."/>
            <person name="Li Y."/>
            <person name="Guo B."/>
            <person name="Mustafa N.S."/>
            <person name="Li S."/>
            <person name="Yun Q."/>
            <person name="Keller S.R."/>
            <person name="Mao J."/>
            <person name="Zhang R."/>
            <person name="Strauss S.H."/>
        </authorList>
    </citation>
    <scope>NUCLEOTIDE SEQUENCE</scope>
    <source>
        <strain evidence="2">GM15</strain>
        <tissue evidence="2">Leaf</tissue>
    </source>
</reference>